<evidence type="ECO:0000256" key="2">
    <source>
        <dbReference type="ARBA" id="ARBA00007362"/>
    </source>
</evidence>
<evidence type="ECO:0000256" key="4">
    <source>
        <dbReference type="ARBA" id="ARBA00022692"/>
    </source>
</evidence>
<dbReference type="Proteomes" id="UP000516046">
    <property type="component" value="Chromosome"/>
</dbReference>
<dbReference type="Pfam" id="PF00892">
    <property type="entry name" value="EamA"/>
    <property type="match status" value="2"/>
</dbReference>
<organism evidence="9 10">
    <name type="scientific">Caproicibacterium amylolyticum</name>
    <dbReference type="NCBI Taxonomy" id="2766537"/>
    <lineage>
        <taxon>Bacteria</taxon>
        <taxon>Bacillati</taxon>
        <taxon>Bacillota</taxon>
        <taxon>Clostridia</taxon>
        <taxon>Eubacteriales</taxon>
        <taxon>Oscillospiraceae</taxon>
        <taxon>Caproicibacterium</taxon>
    </lineage>
</organism>
<feature type="transmembrane region" description="Helical" evidence="7">
    <location>
        <begin position="282"/>
        <end position="303"/>
    </location>
</feature>
<feature type="transmembrane region" description="Helical" evidence="7">
    <location>
        <begin position="44"/>
        <end position="64"/>
    </location>
</feature>
<name>A0A7G9WIS5_9FIRM</name>
<gene>
    <name evidence="9" type="ORF">H6X83_02755</name>
</gene>
<feature type="transmembrane region" description="Helical" evidence="7">
    <location>
        <begin position="162"/>
        <end position="185"/>
    </location>
</feature>
<keyword evidence="3" id="KW-1003">Cell membrane</keyword>
<evidence type="ECO:0000313" key="10">
    <source>
        <dbReference type="Proteomes" id="UP000516046"/>
    </source>
</evidence>
<feature type="transmembrane region" description="Helical" evidence="7">
    <location>
        <begin position="12"/>
        <end position="32"/>
    </location>
</feature>
<feature type="domain" description="EamA" evidence="8">
    <location>
        <begin position="16"/>
        <end position="155"/>
    </location>
</feature>
<keyword evidence="10" id="KW-1185">Reference proteome</keyword>
<keyword evidence="4 7" id="KW-0812">Transmembrane</keyword>
<dbReference type="GO" id="GO:0005886">
    <property type="term" value="C:plasma membrane"/>
    <property type="evidence" value="ECO:0007669"/>
    <property type="project" value="UniProtKB-SubCell"/>
</dbReference>
<feature type="transmembrane region" description="Helical" evidence="7">
    <location>
        <begin position="226"/>
        <end position="248"/>
    </location>
</feature>
<dbReference type="AlphaFoldDB" id="A0A7G9WIS5"/>
<evidence type="ECO:0000256" key="6">
    <source>
        <dbReference type="ARBA" id="ARBA00023136"/>
    </source>
</evidence>
<feature type="transmembrane region" description="Helical" evidence="7">
    <location>
        <begin position="197"/>
        <end position="220"/>
    </location>
</feature>
<dbReference type="SUPFAM" id="SSF103481">
    <property type="entry name" value="Multidrug resistance efflux transporter EmrE"/>
    <property type="match status" value="2"/>
</dbReference>
<comment type="subcellular location">
    <subcellularLocation>
        <location evidence="1">Cell membrane</location>
        <topology evidence="1">Multi-pass membrane protein</topology>
    </subcellularLocation>
</comment>
<keyword evidence="5 7" id="KW-1133">Transmembrane helix</keyword>
<evidence type="ECO:0000256" key="3">
    <source>
        <dbReference type="ARBA" id="ARBA00022475"/>
    </source>
</evidence>
<proteinExistence type="inferred from homology"/>
<dbReference type="EMBL" id="CP060696">
    <property type="protein sequence ID" value="QNO18587.1"/>
    <property type="molecule type" value="Genomic_DNA"/>
</dbReference>
<dbReference type="InterPro" id="IPR037185">
    <property type="entry name" value="EmrE-like"/>
</dbReference>
<feature type="transmembrane region" description="Helical" evidence="7">
    <location>
        <begin position="137"/>
        <end position="156"/>
    </location>
</feature>
<evidence type="ECO:0000256" key="7">
    <source>
        <dbReference type="SAM" id="Phobius"/>
    </source>
</evidence>
<evidence type="ECO:0000256" key="5">
    <source>
        <dbReference type="ARBA" id="ARBA00022989"/>
    </source>
</evidence>
<evidence type="ECO:0000256" key="1">
    <source>
        <dbReference type="ARBA" id="ARBA00004651"/>
    </source>
</evidence>
<comment type="similarity">
    <text evidence="2">Belongs to the EamA transporter family.</text>
</comment>
<dbReference type="InterPro" id="IPR000620">
    <property type="entry name" value="EamA_dom"/>
</dbReference>
<evidence type="ECO:0000313" key="9">
    <source>
        <dbReference type="EMBL" id="QNO18587.1"/>
    </source>
</evidence>
<dbReference type="KEGG" id="caml:H6X83_02755"/>
<dbReference type="PANTHER" id="PTHR32322">
    <property type="entry name" value="INNER MEMBRANE TRANSPORTER"/>
    <property type="match status" value="1"/>
</dbReference>
<sequence>MLKTSENTKIAVTVVLPAALCTLLWGSAFPFIKIGYEAFHVEGPFSQILFAGYRFALAGLLVLLFQSVRQKCFCIPPRGSRLSVFRLGLVLTAGQYLLFYLGLAHTTGVRGSIIQGTGTFLTVILAHFFLRGDDRITISRILGCLIGFAGVVLVNLDGAGGSFTFAGEGFMFLATAMFSVGSLLSKGVTRTVEPFCATGWQLFLGGIVLIVIGICGGGQLTPSGAACWGIFLYLAALSSIAFSIWAILLQKHPAGQVAVYNFLTPVFGVLLSALLLQESLSGWKTAVALILVCAGIILVNLAAPANRRKNKI</sequence>
<evidence type="ECO:0000259" key="8">
    <source>
        <dbReference type="Pfam" id="PF00892"/>
    </source>
</evidence>
<accession>A0A7G9WIS5</accession>
<keyword evidence="6 7" id="KW-0472">Membrane</keyword>
<feature type="transmembrane region" description="Helical" evidence="7">
    <location>
        <begin position="109"/>
        <end position="130"/>
    </location>
</feature>
<dbReference type="RefSeq" id="WP_212507652.1">
    <property type="nucleotide sequence ID" value="NZ_CP060696.1"/>
</dbReference>
<reference evidence="9 10" key="1">
    <citation type="submission" date="2020-08" db="EMBL/GenBank/DDBJ databases">
        <authorList>
            <person name="Ren C."/>
            <person name="Gu Y."/>
            <person name="Xu Y."/>
        </authorList>
    </citation>
    <scope>NUCLEOTIDE SEQUENCE [LARGE SCALE GENOMIC DNA]</scope>
    <source>
        <strain evidence="9 10">LBM18003</strain>
    </source>
</reference>
<feature type="domain" description="EamA" evidence="8">
    <location>
        <begin position="167"/>
        <end position="300"/>
    </location>
</feature>
<protein>
    <submittedName>
        <fullName evidence="9">DMT family transporter</fullName>
    </submittedName>
</protein>
<dbReference type="PANTHER" id="PTHR32322:SF18">
    <property type="entry name" value="S-ADENOSYLMETHIONINE_S-ADENOSYLHOMOCYSTEINE TRANSPORTER"/>
    <property type="match status" value="1"/>
</dbReference>
<dbReference type="InterPro" id="IPR050638">
    <property type="entry name" value="AA-Vitamin_Transporters"/>
</dbReference>
<feature type="transmembrane region" description="Helical" evidence="7">
    <location>
        <begin position="84"/>
        <end position="103"/>
    </location>
</feature>
<feature type="transmembrane region" description="Helical" evidence="7">
    <location>
        <begin position="257"/>
        <end position="276"/>
    </location>
</feature>